<keyword evidence="2" id="KW-1185">Reference proteome</keyword>
<feature type="chain" id="PRO_5010182494" evidence="1">
    <location>
        <begin position="17"/>
        <end position="217"/>
    </location>
</feature>
<evidence type="ECO:0000313" key="3">
    <source>
        <dbReference type="RefSeq" id="XP_008474983.1"/>
    </source>
</evidence>
<evidence type="ECO:0000313" key="2">
    <source>
        <dbReference type="Proteomes" id="UP000079169"/>
    </source>
</evidence>
<accession>A0A1S3D601</accession>
<evidence type="ECO:0000256" key="1">
    <source>
        <dbReference type="SAM" id="SignalP"/>
    </source>
</evidence>
<dbReference type="RefSeq" id="XP_008474983.1">
    <property type="nucleotide sequence ID" value="XM_008476761.3"/>
</dbReference>
<feature type="signal peptide" evidence="1">
    <location>
        <begin position="1"/>
        <end position="16"/>
    </location>
</feature>
<proteinExistence type="predicted"/>
<organism evidence="2 3">
    <name type="scientific">Diaphorina citri</name>
    <name type="common">Asian citrus psyllid</name>
    <dbReference type="NCBI Taxonomy" id="121845"/>
    <lineage>
        <taxon>Eukaryota</taxon>
        <taxon>Metazoa</taxon>
        <taxon>Ecdysozoa</taxon>
        <taxon>Arthropoda</taxon>
        <taxon>Hexapoda</taxon>
        <taxon>Insecta</taxon>
        <taxon>Pterygota</taxon>
        <taxon>Neoptera</taxon>
        <taxon>Paraneoptera</taxon>
        <taxon>Hemiptera</taxon>
        <taxon>Sternorrhyncha</taxon>
        <taxon>Psylloidea</taxon>
        <taxon>Psyllidae</taxon>
        <taxon>Diaphorininae</taxon>
        <taxon>Diaphorina</taxon>
    </lineage>
</organism>
<dbReference type="GeneID" id="103511991"/>
<gene>
    <name evidence="3" type="primary">LOC103511991</name>
</gene>
<sequence length="217" mass="26183">MLVFLTCWCALAICNAFFINEENERFQHTTIDPKDVEYTTVDHPRNFEEDIDFYKGFGQWHTPTWRRKNTTLSFEDFCVKYFPQYTSTPNWDDYGTFAFTLPPNMSNGEILRNYLKLTVHSFEVEEYFREHARRTWFSPEDTWEKEEWRGWTTTVFPPDLMVYNPNATWADVEKLRNFDEDHTLPDLGLDLDYGPDELLKEMHRQKIEEPPKNYTRN</sequence>
<dbReference type="AlphaFoldDB" id="A0A1S3D601"/>
<dbReference type="Proteomes" id="UP000079169">
    <property type="component" value="Unplaced"/>
</dbReference>
<name>A0A1S3D601_DIACI</name>
<keyword evidence="1" id="KW-0732">Signal</keyword>
<protein>
    <submittedName>
        <fullName evidence="3">Uncharacterized protein LOC103511991 isoform X3</fullName>
    </submittedName>
</protein>
<reference evidence="3" key="1">
    <citation type="submission" date="2025-08" db="UniProtKB">
        <authorList>
            <consortium name="RefSeq"/>
        </authorList>
    </citation>
    <scope>IDENTIFICATION</scope>
</reference>